<dbReference type="AlphaFoldDB" id="X1LSM4"/>
<dbReference type="PANTHER" id="PTHR43507">
    <property type="entry name" value="NADH-UBIQUINONE OXIDOREDUCTASE CHAIN 4"/>
    <property type="match status" value="1"/>
</dbReference>
<evidence type="ECO:0000259" key="7">
    <source>
        <dbReference type="Pfam" id="PF00361"/>
    </source>
</evidence>
<proteinExistence type="inferred from homology"/>
<dbReference type="Pfam" id="PF00361">
    <property type="entry name" value="Proton_antipo_M"/>
    <property type="match status" value="1"/>
</dbReference>
<gene>
    <name evidence="8" type="ORF">S06H3_07177</name>
</gene>
<dbReference type="InterPro" id="IPR010227">
    <property type="entry name" value="NADH_Q_OxRdtase_chainM/4"/>
</dbReference>
<dbReference type="GO" id="GO:0003954">
    <property type="term" value="F:NADH dehydrogenase activity"/>
    <property type="evidence" value="ECO:0007669"/>
    <property type="project" value="TreeGrafter"/>
</dbReference>
<feature type="transmembrane region" description="Helical" evidence="6">
    <location>
        <begin position="98"/>
        <end position="123"/>
    </location>
</feature>
<protein>
    <recommendedName>
        <fullName evidence="7">NADH:quinone oxidoreductase/Mrp antiporter transmembrane domain-containing protein</fullName>
    </recommendedName>
</protein>
<comment type="similarity">
    <text evidence="2">Belongs to the complex I subunit 4 family.</text>
</comment>
<feature type="transmembrane region" description="Helical" evidence="6">
    <location>
        <begin position="189"/>
        <end position="207"/>
    </location>
</feature>
<feature type="transmembrane region" description="Helical" evidence="6">
    <location>
        <begin position="20"/>
        <end position="42"/>
    </location>
</feature>
<comment type="caution">
    <text evidence="8">The sequence shown here is derived from an EMBL/GenBank/DDBJ whole genome shotgun (WGS) entry which is preliminary data.</text>
</comment>
<dbReference type="GO" id="GO:0042773">
    <property type="term" value="P:ATP synthesis coupled electron transport"/>
    <property type="evidence" value="ECO:0007669"/>
    <property type="project" value="InterPro"/>
</dbReference>
<evidence type="ECO:0000256" key="1">
    <source>
        <dbReference type="ARBA" id="ARBA00004141"/>
    </source>
</evidence>
<reference evidence="8" key="1">
    <citation type="journal article" date="2014" name="Front. Microbiol.">
        <title>High frequency of phylogenetically diverse reductive dehalogenase-homologous genes in deep subseafloor sedimentary metagenomes.</title>
        <authorList>
            <person name="Kawai M."/>
            <person name="Futagami T."/>
            <person name="Toyoda A."/>
            <person name="Takaki Y."/>
            <person name="Nishi S."/>
            <person name="Hori S."/>
            <person name="Arai W."/>
            <person name="Tsubouchi T."/>
            <person name="Morono Y."/>
            <person name="Uchiyama I."/>
            <person name="Ito T."/>
            <person name="Fujiyama A."/>
            <person name="Inagaki F."/>
            <person name="Takami H."/>
        </authorList>
    </citation>
    <scope>NUCLEOTIDE SEQUENCE</scope>
    <source>
        <strain evidence="8">Expedition CK06-06</strain>
    </source>
</reference>
<dbReference type="GO" id="GO:0048039">
    <property type="term" value="F:ubiquinone binding"/>
    <property type="evidence" value="ECO:0007669"/>
    <property type="project" value="TreeGrafter"/>
</dbReference>
<evidence type="ECO:0000256" key="3">
    <source>
        <dbReference type="ARBA" id="ARBA00022692"/>
    </source>
</evidence>
<feature type="transmembrane region" description="Helical" evidence="6">
    <location>
        <begin position="309"/>
        <end position="331"/>
    </location>
</feature>
<keyword evidence="4 6" id="KW-1133">Transmembrane helix</keyword>
<dbReference type="PRINTS" id="PR01437">
    <property type="entry name" value="NUOXDRDTASE4"/>
</dbReference>
<feature type="transmembrane region" description="Helical" evidence="6">
    <location>
        <begin position="54"/>
        <end position="77"/>
    </location>
</feature>
<dbReference type="NCBIfam" id="TIGR01972">
    <property type="entry name" value="NDH_I_M"/>
    <property type="match status" value="1"/>
</dbReference>
<dbReference type="EMBL" id="BARV01002878">
    <property type="protein sequence ID" value="GAH97133.1"/>
    <property type="molecule type" value="Genomic_DNA"/>
</dbReference>
<evidence type="ECO:0000256" key="5">
    <source>
        <dbReference type="ARBA" id="ARBA00023136"/>
    </source>
</evidence>
<feature type="transmembrane region" description="Helical" evidence="6">
    <location>
        <begin position="227"/>
        <end position="255"/>
    </location>
</feature>
<accession>X1LSM4</accession>
<dbReference type="GO" id="GO:0008137">
    <property type="term" value="F:NADH dehydrogenase (ubiquinone) activity"/>
    <property type="evidence" value="ECO:0007669"/>
    <property type="project" value="InterPro"/>
</dbReference>
<keyword evidence="3 6" id="KW-0812">Transmembrane</keyword>
<keyword evidence="5 6" id="KW-0472">Membrane</keyword>
<evidence type="ECO:0000313" key="8">
    <source>
        <dbReference type="EMBL" id="GAH97133.1"/>
    </source>
</evidence>
<evidence type="ECO:0000256" key="4">
    <source>
        <dbReference type="ARBA" id="ARBA00022989"/>
    </source>
</evidence>
<evidence type="ECO:0000256" key="2">
    <source>
        <dbReference type="ARBA" id="ARBA00009025"/>
    </source>
</evidence>
<dbReference type="GO" id="GO:0016020">
    <property type="term" value="C:membrane"/>
    <property type="evidence" value="ECO:0007669"/>
    <property type="project" value="UniProtKB-SubCell"/>
</dbReference>
<evidence type="ECO:0000256" key="6">
    <source>
        <dbReference type="SAM" id="Phobius"/>
    </source>
</evidence>
<name>X1LSM4_9ZZZZ</name>
<feature type="domain" description="NADH:quinone oxidoreductase/Mrp antiporter transmembrane" evidence="7">
    <location>
        <begin position="1"/>
        <end position="276"/>
    </location>
</feature>
<comment type="subcellular location">
    <subcellularLocation>
        <location evidence="1">Membrane</location>
        <topology evidence="1">Multi-pass membrane protein</topology>
    </subcellularLocation>
</comment>
<dbReference type="PANTHER" id="PTHR43507:SF4">
    <property type="entry name" value="PROTON-TRANSLOCATING NADH-QUINONE OXIDOREDUCTASE, CHAIN M"/>
    <property type="match status" value="1"/>
</dbReference>
<feature type="transmembrane region" description="Helical" evidence="6">
    <location>
        <begin position="158"/>
        <end position="177"/>
    </location>
</feature>
<dbReference type="InterPro" id="IPR001750">
    <property type="entry name" value="ND/Mrp_TM"/>
</dbReference>
<sequence length="344" mass="36920">MYFLISIWGTGRKEYSAIKYVVYTLFGSAMMLAGILCLYFTTGSLSMVEIAQTGLASFTAVMPVAAIFLLLFIGFAVKLPVFPLHTWLPDAHTDAPTAVSVVLAGALLKMGGYGMIRLCVTVFPQVAHSYAPILVALAVVSVLYGAAVTMRQTDLKRLIAYSSISHMGYVLLGIFALSQVSLTGAALQMFSHGFITGLLFAMAGLVMHNVDERDLRKLGGLARQMPIIAVIFSIGGLAALGLPTTSGFAAEFLVFVGSFSSTAVAGIQIYTILAVLGIVITAGYILWMLQRIFYGPPLEKYDGVKDADILERAYMFIFVAVIMLVGIYPAILTDIIKLGILPVV</sequence>
<dbReference type="GO" id="GO:0015990">
    <property type="term" value="P:electron transport coupled proton transport"/>
    <property type="evidence" value="ECO:0007669"/>
    <property type="project" value="TreeGrafter"/>
</dbReference>
<feature type="transmembrane region" description="Helical" evidence="6">
    <location>
        <begin position="129"/>
        <end position="146"/>
    </location>
</feature>
<feature type="transmembrane region" description="Helical" evidence="6">
    <location>
        <begin position="267"/>
        <end position="289"/>
    </location>
</feature>
<dbReference type="InterPro" id="IPR003918">
    <property type="entry name" value="NADH_UbQ_OxRdtase"/>
</dbReference>
<organism evidence="8">
    <name type="scientific">marine sediment metagenome</name>
    <dbReference type="NCBI Taxonomy" id="412755"/>
    <lineage>
        <taxon>unclassified sequences</taxon>
        <taxon>metagenomes</taxon>
        <taxon>ecological metagenomes</taxon>
    </lineage>
</organism>